<dbReference type="Gene3D" id="2.60.40.740">
    <property type="match status" value="1"/>
</dbReference>
<feature type="region of interest" description="Disordered" evidence="1">
    <location>
        <begin position="1"/>
        <end position="34"/>
    </location>
</feature>
<dbReference type="InterPro" id="IPR047589">
    <property type="entry name" value="DUF11_rpt"/>
</dbReference>
<keyword evidence="4" id="KW-1185">Reference proteome</keyword>
<feature type="compositionally biased region" description="Polar residues" evidence="1">
    <location>
        <begin position="1"/>
        <end position="33"/>
    </location>
</feature>
<name>A0A1H9RFB0_FLAFI</name>
<evidence type="ECO:0000313" key="4">
    <source>
        <dbReference type="Proteomes" id="UP000183658"/>
    </source>
</evidence>
<feature type="domain" description="DUF7507" evidence="2">
    <location>
        <begin position="304"/>
        <end position="404"/>
    </location>
</feature>
<sequence length="651" mass="68770">TGNITNQASVNGTAPDTTVVTDQSGDSTENDNPNVIPICSTPDIAIVKTSDIQFGEERCATLVVGDLVTYTFTVSNTGNVSLSNVIVADPLSNLSTIALISGDANSNDILEVNETWIYTATYSVTQADIDTGNITNQASVNSTAPDTTVVTDQSGDSTENDNPNVIPICSTPDIAIVKTTDIQFGEERCATLVVGDLVTYTFTVSNTGNVSLSNVIVTDPLSNLSTIALISGDANSNDILEVKETWIYTATYSVTQADIDTGNITNQASVNGTAPDTTVVIDQSGDSTENDNPNVIPICTNDGIAITKDGTYVDTNKDGITNVGDQITYSFVVTNTGNVTLTNVIITDNNVVIIGNSITLLAGTSNSSAFTATYVITQNDIDKGYVYNMALTTGTPPVGNPVTDSSTDPTPCTSCPIDPTCPDCTTTPLAQTPNLKVEKNAALDASYSFVGDVINYTIQVTNNGNLILHQIVIKDPLTGLDITIPSLIPGAFQVFNVSYTVTKNDLEVGSVTNIATASGLTPQDEPVNASDTEVVDKSIVLGCGNIVVHNAFSPNGDGINEVFVIDNIDDTICYPDNTVEIYNRWGVLVFETRNYSNTSNNFKGISTGRTTISQSSGLPSGVYFYILKYTSVDGVGDTQVNQKDGYLYLTK</sequence>
<dbReference type="OrthoDB" id="599464at2"/>
<reference evidence="4" key="1">
    <citation type="submission" date="2016-10" db="EMBL/GenBank/DDBJ databases">
        <authorList>
            <person name="Varghese N."/>
            <person name="Submissions S."/>
        </authorList>
    </citation>
    <scope>NUCLEOTIDE SEQUENCE [LARGE SCALE GENOMIC DNA]</scope>
    <source>
        <strain evidence="4">DSM 15719</strain>
    </source>
</reference>
<protein>
    <submittedName>
        <fullName evidence="3">Conserved repeat domain-containing protein/gliding motility-associated C-terminal domain-containing protein</fullName>
    </submittedName>
</protein>
<dbReference type="PANTHER" id="PTHR34819:SF3">
    <property type="entry name" value="CELL SURFACE PROTEIN"/>
    <property type="match status" value="1"/>
</dbReference>
<gene>
    <name evidence="3" type="ORF">SAMN05444355_12044</name>
</gene>
<dbReference type="InterPro" id="IPR055354">
    <property type="entry name" value="DUF7507"/>
</dbReference>
<dbReference type="InterPro" id="IPR051172">
    <property type="entry name" value="Chlamydia_OmcB"/>
</dbReference>
<feature type="non-terminal residue" evidence="3">
    <location>
        <position position="1"/>
    </location>
</feature>
<feature type="domain" description="DUF7507" evidence="2">
    <location>
        <begin position="41"/>
        <end position="152"/>
    </location>
</feature>
<organism evidence="3 4">
    <name type="scientific">Flavobacterium frigoris</name>
    <dbReference type="NCBI Taxonomy" id="229204"/>
    <lineage>
        <taxon>Bacteria</taxon>
        <taxon>Pseudomonadati</taxon>
        <taxon>Bacteroidota</taxon>
        <taxon>Flavobacteriia</taxon>
        <taxon>Flavobacteriales</taxon>
        <taxon>Flavobacteriaceae</taxon>
        <taxon>Flavobacterium</taxon>
    </lineage>
</organism>
<evidence type="ECO:0000256" key="1">
    <source>
        <dbReference type="SAM" id="MobiDB-lite"/>
    </source>
</evidence>
<dbReference type="EMBL" id="FOFZ01000020">
    <property type="protein sequence ID" value="SER71317.1"/>
    <property type="molecule type" value="Genomic_DNA"/>
</dbReference>
<evidence type="ECO:0000259" key="2">
    <source>
        <dbReference type="Pfam" id="PF24346"/>
    </source>
</evidence>
<dbReference type="Proteomes" id="UP000183658">
    <property type="component" value="Unassembled WGS sequence"/>
</dbReference>
<accession>A0A1H9RFB0</accession>
<dbReference type="Pfam" id="PF13585">
    <property type="entry name" value="CHU_C"/>
    <property type="match status" value="1"/>
</dbReference>
<feature type="domain" description="DUF7507" evidence="2">
    <location>
        <begin position="171"/>
        <end position="281"/>
    </location>
</feature>
<proteinExistence type="predicted"/>
<dbReference type="PANTHER" id="PTHR34819">
    <property type="entry name" value="LARGE CYSTEINE-RICH PERIPLASMIC PROTEIN OMCB"/>
    <property type="match status" value="1"/>
</dbReference>
<dbReference type="Pfam" id="PF24346">
    <property type="entry name" value="DUF7507"/>
    <property type="match status" value="4"/>
</dbReference>
<dbReference type="NCBIfam" id="TIGR01451">
    <property type="entry name" value="B_ant_repeat"/>
    <property type="match status" value="4"/>
</dbReference>
<dbReference type="AlphaFoldDB" id="A0A1H9RFB0"/>
<evidence type="ECO:0000313" key="3">
    <source>
        <dbReference type="EMBL" id="SER71317.1"/>
    </source>
</evidence>
<feature type="domain" description="DUF7507" evidence="2">
    <location>
        <begin position="432"/>
        <end position="529"/>
    </location>
</feature>
<dbReference type="RefSeq" id="WP_139174274.1">
    <property type="nucleotide sequence ID" value="NZ_FOFZ01000020.1"/>
</dbReference>